<name>A0A8H6YRD5_9AGAR</name>
<dbReference type="EMBL" id="JACAZI010000003">
    <property type="protein sequence ID" value="KAF7365820.1"/>
    <property type="molecule type" value="Genomic_DNA"/>
</dbReference>
<feature type="chain" id="PRO_5034900372" evidence="1">
    <location>
        <begin position="23"/>
        <end position="116"/>
    </location>
</feature>
<gene>
    <name evidence="2" type="ORF">MVEN_00456100</name>
</gene>
<comment type="caution">
    <text evidence="2">The sequence shown here is derived from an EMBL/GenBank/DDBJ whole genome shotgun (WGS) entry which is preliminary data.</text>
</comment>
<reference evidence="2" key="1">
    <citation type="submission" date="2020-05" db="EMBL/GenBank/DDBJ databases">
        <title>Mycena genomes resolve the evolution of fungal bioluminescence.</title>
        <authorList>
            <person name="Tsai I.J."/>
        </authorList>
    </citation>
    <scope>NUCLEOTIDE SEQUENCE</scope>
    <source>
        <strain evidence="2">CCC161011</strain>
    </source>
</reference>
<protein>
    <submittedName>
        <fullName evidence="2">Uncharacterized protein</fullName>
    </submittedName>
</protein>
<evidence type="ECO:0000313" key="2">
    <source>
        <dbReference type="EMBL" id="KAF7365820.1"/>
    </source>
</evidence>
<keyword evidence="1" id="KW-0732">Signal</keyword>
<evidence type="ECO:0000256" key="1">
    <source>
        <dbReference type="SAM" id="SignalP"/>
    </source>
</evidence>
<keyword evidence="3" id="KW-1185">Reference proteome</keyword>
<accession>A0A8H6YRD5</accession>
<organism evidence="2 3">
    <name type="scientific">Mycena venus</name>
    <dbReference type="NCBI Taxonomy" id="2733690"/>
    <lineage>
        <taxon>Eukaryota</taxon>
        <taxon>Fungi</taxon>
        <taxon>Dikarya</taxon>
        <taxon>Basidiomycota</taxon>
        <taxon>Agaricomycotina</taxon>
        <taxon>Agaricomycetes</taxon>
        <taxon>Agaricomycetidae</taxon>
        <taxon>Agaricales</taxon>
        <taxon>Marasmiineae</taxon>
        <taxon>Mycenaceae</taxon>
        <taxon>Mycena</taxon>
    </lineage>
</organism>
<sequence>MTRFSATFLVAILATFVLKANAAPIQLPSSGEIGSDFSQDSQCADTNIVAGLLNEALNVLDQIQTNDNQVLSDLNTIQGFLATAIGLENSVLASCNSDGFNSGDFSNDFSDPSFSF</sequence>
<proteinExistence type="predicted"/>
<dbReference type="Proteomes" id="UP000620124">
    <property type="component" value="Unassembled WGS sequence"/>
</dbReference>
<dbReference type="OrthoDB" id="3053875at2759"/>
<evidence type="ECO:0000313" key="3">
    <source>
        <dbReference type="Proteomes" id="UP000620124"/>
    </source>
</evidence>
<dbReference type="AlphaFoldDB" id="A0A8H6YRD5"/>
<feature type="signal peptide" evidence="1">
    <location>
        <begin position="1"/>
        <end position="22"/>
    </location>
</feature>